<protein>
    <recommendedName>
        <fullName evidence="10">ABC transporter domain-containing protein</fullName>
    </recommendedName>
</protein>
<dbReference type="PROSITE" id="PS50893">
    <property type="entry name" value="ABC_TRANSPORTER_2"/>
    <property type="match status" value="1"/>
</dbReference>
<sequence>MAVAAAVSSASKTSPPSVAMGDSEPHHGHSRTLRKSRSHSMDDIESPHRRQVVTFLKSATMEVILGVLISCSVVIIILETDATADGSAAPAWMRWLNMFFLVVYAFEAVVKIYAFRCHYFHDSWNLLDFTVVCLDTVLIVVGFFQISSSGVSIVRIFRICKMARIFRVLRQIWELKMLLMSFAAAAKSILFGMGMVLIMGTIWSVLAVPSSDPWDPLVAPRNKLLVQGRDVSDTHLDPERQLSAGMEALRARSRQLSGTPERDAERSMEWSDLTFTIGSHQILTKLSGMISPGRLTGVFGPSGSGKTTLLNILAGRQNTKAAGMSLTGAITTGGVPVDPVVFRANIAYVMQDDSLLPFETPRECLHFSACLRLSRNISDEQRKEFVDNLLDTLHLKRCAGTIVGSELVKGISGGERKRTSVGIELITDPRMLFLDEPLSGLDSYAAYTLVVALKELADANVPVLCTVHQPSSEIFAKFDDVIILHAGEITYHGPAAKIAAHFESLGFPCPSNFNPADHVMFLLQKDSPDKLREIKDTWLQSTLYKDMRSKVDGLQGRESRGASERIPISQRTGFCQQLSMLLVREVRGTIRNKGVLIARIGMAVFLSVLYGWLFSGSASNGDKQGAANGNCVPNNFDAGECTGDFQAHFGTLVSLSIMSMMGAAQPVILQFPQERPVFLREYAAHQYGVLPYFISKTIVEMPVVLMSQIVTIAVTYWWMGLHGNILLLVGVSWLLGIASSSLALLVGCGVASAQKAIQLAPLTLIPQMLFSGLFVPVAKIPASLRWAQYLCPLKYAINLMTVVEFQYIKEAIDDCEKTLTKQQCQMSNPGDYLRNQLVSVQSVVWDDWTKYLLALIGLYVGFRIVATVLLWRKGKYVF</sequence>
<comment type="caution">
    <text evidence="11">The sequence shown here is derived from an EMBL/GenBank/DDBJ whole genome shotgun (WGS) entry which is preliminary data.</text>
</comment>
<evidence type="ECO:0000259" key="10">
    <source>
        <dbReference type="PROSITE" id="PS50893"/>
    </source>
</evidence>
<feature type="transmembrane region" description="Helical" evidence="9">
    <location>
        <begin position="136"/>
        <end position="157"/>
    </location>
</feature>
<dbReference type="AlphaFoldDB" id="A0AA36INJ7"/>
<dbReference type="PANTHER" id="PTHR48041">
    <property type="entry name" value="ABC TRANSPORTER G FAMILY MEMBER 28"/>
    <property type="match status" value="1"/>
</dbReference>
<keyword evidence="5" id="KW-0067">ATP-binding</keyword>
<dbReference type="Gene3D" id="3.40.50.300">
    <property type="entry name" value="P-loop containing nucleotide triphosphate hydrolases"/>
    <property type="match status" value="1"/>
</dbReference>
<dbReference type="Pfam" id="PF19055">
    <property type="entry name" value="ABC2_membrane_7"/>
    <property type="match status" value="1"/>
</dbReference>
<dbReference type="GO" id="GO:0005216">
    <property type="term" value="F:monoatomic ion channel activity"/>
    <property type="evidence" value="ECO:0007669"/>
    <property type="project" value="InterPro"/>
</dbReference>
<feature type="transmembrane region" description="Helical" evidence="9">
    <location>
        <begin position="725"/>
        <end position="747"/>
    </location>
</feature>
<dbReference type="SMART" id="SM00382">
    <property type="entry name" value="AAA"/>
    <property type="match status" value="1"/>
</dbReference>
<feature type="transmembrane region" description="Helical" evidence="9">
    <location>
        <begin position="698"/>
        <end position="719"/>
    </location>
</feature>
<feature type="transmembrane region" description="Helical" evidence="9">
    <location>
        <begin position="596"/>
        <end position="614"/>
    </location>
</feature>
<proteinExistence type="predicted"/>
<feature type="compositionally biased region" description="Low complexity" evidence="8">
    <location>
        <begin position="1"/>
        <end position="19"/>
    </location>
</feature>
<feature type="transmembrane region" description="Helical" evidence="9">
    <location>
        <begin position="759"/>
        <end position="778"/>
    </location>
</feature>
<evidence type="ECO:0000256" key="4">
    <source>
        <dbReference type="ARBA" id="ARBA00022741"/>
    </source>
</evidence>
<dbReference type="SUPFAM" id="SSF52540">
    <property type="entry name" value="P-loop containing nucleoside triphosphate hydrolases"/>
    <property type="match status" value="1"/>
</dbReference>
<keyword evidence="2" id="KW-0813">Transport</keyword>
<evidence type="ECO:0000256" key="5">
    <source>
        <dbReference type="ARBA" id="ARBA00022840"/>
    </source>
</evidence>
<dbReference type="Pfam" id="PF00005">
    <property type="entry name" value="ABC_tran"/>
    <property type="match status" value="1"/>
</dbReference>
<dbReference type="InterPro" id="IPR027417">
    <property type="entry name" value="P-loop_NTPase"/>
</dbReference>
<dbReference type="GO" id="GO:0005524">
    <property type="term" value="F:ATP binding"/>
    <property type="evidence" value="ECO:0007669"/>
    <property type="project" value="UniProtKB-KW"/>
</dbReference>
<evidence type="ECO:0000313" key="12">
    <source>
        <dbReference type="Proteomes" id="UP001178507"/>
    </source>
</evidence>
<evidence type="ECO:0000256" key="7">
    <source>
        <dbReference type="ARBA" id="ARBA00023136"/>
    </source>
</evidence>
<dbReference type="InterPro" id="IPR005821">
    <property type="entry name" value="Ion_trans_dom"/>
</dbReference>
<dbReference type="Pfam" id="PF01061">
    <property type="entry name" value="ABC2_membrane"/>
    <property type="match status" value="1"/>
</dbReference>
<dbReference type="InterPro" id="IPR003439">
    <property type="entry name" value="ABC_transporter-like_ATP-bd"/>
</dbReference>
<feature type="region of interest" description="Disordered" evidence="8">
    <location>
        <begin position="1"/>
        <end position="45"/>
    </location>
</feature>
<feature type="transmembrane region" description="Helical" evidence="9">
    <location>
        <begin position="95"/>
        <end position="116"/>
    </location>
</feature>
<dbReference type="GO" id="GO:0016887">
    <property type="term" value="F:ATP hydrolysis activity"/>
    <property type="evidence" value="ECO:0007669"/>
    <property type="project" value="InterPro"/>
</dbReference>
<feature type="transmembrane region" description="Helical" evidence="9">
    <location>
        <begin position="178"/>
        <end position="203"/>
    </location>
</feature>
<feature type="transmembrane region" description="Helical" evidence="9">
    <location>
        <begin position="851"/>
        <end position="871"/>
    </location>
</feature>
<dbReference type="Gene3D" id="1.20.120.350">
    <property type="entry name" value="Voltage-gated potassium channels. Chain C"/>
    <property type="match status" value="1"/>
</dbReference>
<keyword evidence="7 9" id="KW-0472">Membrane</keyword>
<dbReference type="PANTHER" id="PTHR48041:SF139">
    <property type="entry name" value="PROTEIN SCARLET"/>
    <property type="match status" value="1"/>
</dbReference>
<evidence type="ECO:0000256" key="2">
    <source>
        <dbReference type="ARBA" id="ARBA00022448"/>
    </source>
</evidence>
<dbReference type="EMBL" id="CAUJNA010001979">
    <property type="protein sequence ID" value="CAJ1389969.1"/>
    <property type="molecule type" value="Genomic_DNA"/>
</dbReference>
<keyword evidence="3 9" id="KW-0812">Transmembrane</keyword>
<dbReference type="Proteomes" id="UP001178507">
    <property type="component" value="Unassembled WGS sequence"/>
</dbReference>
<dbReference type="Pfam" id="PF00520">
    <property type="entry name" value="Ion_trans"/>
    <property type="match status" value="1"/>
</dbReference>
<evidence type="ECO:0000256" key="1">
    <source>
        <dbReference type="ARBA" id="ARBA00004141"/>
    </source>
</evidence>
<dbReference type="SUPFAM" id="SSF81324">
    <property type="entry name" value="Voltage-gated potassium channels"/>
    <property type="match status" value="1"/>
</dbReference>
<keyword evidence="4" id="KW-0547">Nucleotide-binding</keyword>
<accession>A0AA36INJ7</accession>
<dbReference type="InterPro" id="IPR050352">
    <property type="entry name" value="ABCG_transporters"/>
</dbReference>
<feature type="compositionally biased region" description="Basic residues" evidence="8">
    <location>
        <begin position="28"/>
        <end position="38"/>
    </location>
</feature>
<keyword evidence="12" id="KW-1185">Reference proteome</keyword>
<keyword evidence="6 9" id="KW-1133">Transmembrane helix</keyword>
<feature type="transmembrane region" description="Helical" evidence="9">
    <location>
        <begin position="63"/>
        <end position="83"/>
    </location>
</feature>
<dbReference type="InterPro" id="IPR027359">
    <property type="entry name" value="Volt_channel_dom_sf"/>
</dbReference>
<dbReference type="InterPro" id="IPR013525">
    <property type="entry name" value="ABC2_TM"/>
</dbReference>
<evidence type="ECO:0000256" key="9">
    <source>
        <dbReference type="SAM" id="Phobius"/>
    </source>
</evidence>
<dbReference type="InterPro" id="IPR003593">
    <property type="entry name" value="AAA+_ATPase"/>
</dbReference>
<name>A0AA36INJ7_9DINO</name>
<evidence type="ECO:0000313" key="11">
    <source>
        <dbReference type="EMBL" id="CAJ1389969.1"/>
    </source>
</evidence>
<dbReference type="InterPro" id="IPR043926">
    <property type="entry name" value="ABCG_dom"/>
</dbReference>
<dbReference type="CDD" id="cd03213">
    <property type="entry name" value="ABCG_EPDR"/>
    <property type="match status" value="1"/>
</dbReference>
<dbReference type="GO" id="GO:0016020">
    <property type="term" value="C:membrane"/>
    <property type="evidence" value="ECO:0007669"/>
    <property type="project" value="UniProtKB-SubCell"/>
</dbReference>
<evidence type="ECO:0000256" key="3">
    <source>
        <dbReference type="ARBA" id="ARBA00022692"/>
    </source>
</evidence>
<organism evidence="11 12">
    <name type="scientific">Effrenium voratum</name>
    <dbReference type="NCBI Taxonomy" id="2562239"/>
    <lineage>
        <taxon>Eukaryota</taxon>
        <taxon>Sar</taxon>
        <taxon>Alveolata</taxon>
        <taxon>Dinophyceae</taxon>
        <taxon>Suessiales</taxon>
        <taxon>Symbiodiniaceae</taxon>
        <taxon>Effrenium</taxon>
    </lineage>
</organism>
<evidence type="ECO:0000256" key="6">
    <source>
        <dbReference type="ARBA" id="ARBA00022989"/>
    </source>
</evidence>
<evidence type="ECO:0000256" key="8">
    <source>
        <dbReference type="SAM" id="MobiDB-lite"/>
    </source>
</evidence>
<dbReference type="GO" id="GO:0140359">
    <property type="term" value="F:ABC-type transporter activity"/>
    <property type="evidence" value="ECO:0007669"/>
    <property type="project" value="InterPro"/>
</dbReference>
<feature type="domain" description="ABC transporter" evidence="10">
    <location>
        <begin position="268"/>
        <end position="511"/>
    </location>
</feature>
<reference evidence="11" key="1">
    <citation type="submission" date="2023-08" db="EMBL/GenBank/DDBJ databases">
        <authorList>
            <person name="Chen Y."/>
            <person name="Shah S."/>
            <person name="Dougan E. K."/>
            <person name="Thang M."/>
            <person name="Chan C."/>
        </authorList>
    </citation>
    <scope>NUCLEOTIDE SEQUENCE</scope>
</reference>
<comment type="subcellular location">
    <subcellularLocation>
        <location evidence="1">Membrane</location>
        <topology evidence="1">Multi-pass membrane protein</topology>
    </subcellularLocation>
</comment>
<gene>
    <name evidence="11" type="ORF">EVOR1521_LOCUS15485</name>
</gene>